<organism evidence="1">
    <name type="scientific">Anguilla anguilla</name>
    <name type="common">European freshwater eel</name>
    <name type="synonym">Muraena anguilla</name>
    <dbReference type="NCBI Taxonomy" id="7936"/>
    <lineage>
        <taxon>Eukaryota</taxon>
        <taxon>Metazoa</taxon>
        <taxon>Chordata</taxon>
        <taxon>Craniata</taxon>
        <taxon>Vertebrata</taxon>
        <taxon>Euteleostomi</taxon>
        <taxon>Actinopterygii</taxon>
        <taxon>Neopterygii</taxon>
        <taxon>Teleostei</taxon>
        <taxon>Anguilliformes</taxon>
        <taxon>Anguillidae</taxon>
        <taxon>Anguilla</taxon>
    </lineage>
</organism>
<evidence type="ECO:0000313" key="1">
    <source>
        <dbReference type="EMBL" id="JAH02455.1"/>
    </source>
</evidence>
<name>A0A0E9PEF5_ANGAN</name>
<accession>A0A0E9PEF5</accession>
<protein>
    <submittedName>
        <fullName evidence="1">Uncharacterized protein</fullName>
    </submittedName>
</protein>
<reference evidence="1" key="1">
    <citation type="submission" date="2014-11" db="EMBL/GenBank/DDBJ databases">
        <authorList>
            <person name="Amaro Gonzalez C."/>
        </authorList>
    </citation>
    <scope>NUCLEOTIDE SEQUENCE</scope>
</reference>
<dbReference type="EMBL" id="GBXM01106122">
    <property type="protein sequence ID" value="JAH02455.1"/>
    <property type="molecule type" value="Transcribed_RNA"/>
</dbReference>
<reference evidence="1" key="2">
    <citation type="journal article" date="2015" name="Fish Shellfish Immunol.">
        <title>Early steps in the European eel (Anguilla anguilla)-Vibrio vulnificus interaction in the gills: Role of the RtxA13 toxin.</title>
        <authorList>
            <person name="Callol A."/>
            <person name="Pajuelo D."/>
            <person name="Ebbesson L."/>
            <person name="Teles M."/>
            <person name="MacKenzie S."/>
            <person name="Amaro C."/>
        </authorList>
    </citation>
    <scope>NUCLEOTIDE SEQUENCE</scope>
</reference>
<sequence>MYKIRRSFELNIGENGNGCLFLKRQVSLLVILPVAKGITLFQMKYLTQAC</sequence>
<proteinExistence type="predicted"/>
<dbReference type="AlphaFoldDB" id="A0A0E9PEF5"/>